<gene>
    <name evidence="3" type="ORF">J42TS3_16550</name>
</gene>
<dbReference type="InterPro" id="IPR012854">
    <property type="entry name" value="Cu_amine_oxidase-like_N"/>
</dbReference>
<name>A0ABQ4M9G3_9BACL</name>
<dbReference type="Pfam" id="PF07833">
    <property type="entry name" value="Cu_amine_oxidN1"/>
    <property type="match status" value="1"/>
</dbReference>
<organism evidence="3 4">
    <name type="scientific">Paenibacillus vini</name>
    <dbReference type="NCBI Taxonomy" id="1476024"/>
    <lineage>
        <taxon>Bacteria</taxon>
        <taxon>Bacillati</taxon>
        <taxon>Bacillota</taxon>
        <taxon>Bacilli</taxon>
        <taxon>Bacillales</taxon>
        <taxon>Paenibacillaceae</taxon>
        <taxon>Paenibacillus</taxon>
    </lineage>
</organism>
<sequence length="285" mass="32383">MKKNKKLTLILTLTTGILVGTAATVFAQNPITLLVNGSKIGSKEAPSFVNGRVMVPIRTTAEALGKEVQWNAQKSEVNIVDREDLLTEYVKGTQKVKIWGKKSDGGYWGMRITLGEITRNFPFWYNVGNPSYAPQVYLQDLNQDGKDELLIILTTGYGTGFKEENAYIFDSEEFSEIPLEDWQTYTLKHVVPGKVTKEGASIQIDHKELAIPHGIPEEDFKSDKPYWYESPAYGQYFRYEVRNDKLYAIIPLWFSPALSSGQLEIEYSYKDKFFQGDGIKYVESE</sequence>
<feature type="chain" id="PRO_5046026657" description="Copper amine oxidase-like N-terminal domain-containing protein" evidence="1">
    <location>
        <begin position="28"/>
        <end position="285"/>
    </location>
</feature>
<proteinExistence type="predicted"/>
<feature type="signal peptide" evidence="1">
    <location>
        <begin position="1"/>
        <end position="27"/>
    </location>
</feature>
<evidence type="ECO:0000313" key="3">
    <source>
        <dbReference type="EMBL" id="GIP52620.1"/>
    </source>
</evidence>
<accession>A0ABQ4M9G3</accession>
<dbReference type="Proteomes" id="UP000679992">
    <property type="component" value="Unassembled WGS sequence"/>
</dbReference>
<evidence type="ECO:0000256" key="1">
    <source>
        <dbReference type="SAM" id="SignalP"/>
    </source>
</evidence>
<protein>
    <recommendedName>
        <fullName evidence="2">Copper amine oxidase-like N-terminal domain-containing protein</fullName>
    </recommendedName>
</protein>
<feature type="domain" description="Copper amine oxidase-like N-terminal" evidence="2">
    <location>
        <begin position="35"/>
        <end position="86"/>
    </location>
</feature>
<evidence type="ECO:0000313" key="4">
    <source>
        <dbReference type="Proteomes" id="UP000679992"/>
    </source>
</evidence>
<comment type="caution">
    <text evidence="3">The sequence shown here is derived from an EMBL/GenBank/DDBJ whole genome shotgun (WGS) entry which is preliminary data.</text>
</comment>
<dbReference type="SUPFAM" id="SSF55383">
    <property type="entry name" value="Copper amine oxidase, domain N"/>
    <property type="match status" value="1"/>
</dbReference>
<keyword evidence="4" id="KW-1185">Reference proteome</keyword>
<dbReference type="EMBL" id="BOSL01000004">
    <property type="protein sequence ID" value="GIP52620.1"/>
    <property type="molecule type" value="Genomic_DNA"/>
</dbReference>
<dbReference type="InterPro" id="IPR036582">
    <property type="entry name" value="Mao_N_sf"/>
</dbReference>
<keyword evidence="1" id="KW-0732">Signal</keyword>
<evidence type="ECO:0000259" key="2">
    <source>
        <dbReference type="Pfam" id="PF07833"/>
    </source>
</evidence>
<dbReference type="Gene3D" id="3.30.457.10">
    <property type="entry name" value="Copper amine oxidase-like, N-terminal domain"/>
    <property type="match status" value="1"/>
</dbReference>
<reference evidence="3 4" key="1">
    <citation type="submission" date="2021-03" db="EMBL/GenBank/DDBJ databases">
        <title>Antimicrobial resistance genes in bacteria isolated from Japanese honey, and their potential for conferring macrolide and lincosamide resistance in the American foulbrood pathogen Paenibacillus larvae.</title>
        <authorList>
            <person name="Okamoto M."/>
            <person name="Kumagai M."/>
            <person name="Kanamori H."/>
            <person name="Takamatsu D."/>
        </authorList>
    </citation>
    <scope>NUCLEOTIDE SEQUENCE [LARGE SCALE GENOMIC DNA]</scope>
    <source>
        <strain evidence="3 4">J42TS3</strain>
    </source>
</reference>
<dbReference type="RefSeq" id="WP_211022404.1">
    <property type="nucleotide sequence ID" value="NZ_BOSL01000004.1"/>
</dbReference>